<evidence type="ECO:0000313" key="1">
    <source>
        <dbReference type="EMBL" id="KAF2652042.1"/>
    </source>
</evidence>
<accession>A0A6A6SWQ4</accession>
<proteinExistence type="predicted"/>
<gene>
    <name evidence="1" type="ORF">K491DRAFT_695951</name>
</gene>
<keyword evidence="2" id="KW-1185">Reference proteome</keyword>
<evidence type="ECO:0000313" key="2">
    <source>
        <dbReference type="Proteomes" id="UP000799324"/>
    </source>
</evidence>
<sequence length="84" mass="9422">MPVYAQTPIYPTFIRTVVPPKKETPHIQVHNAHYTCTLNSPQPYRPPLQPNGRLPTPANPVPVVHGVYRGPFFPCLLLPNRGTN</sequence>
<organism evidence="1 2">
    <name type="scientific">Lophiostoma macrostomum CBS 122681</name>
    <dbReference type="NCBI Taxonomy" id="1314788"/>
    <lineage>
        <taxon>Eukaryota</taxon>
        <taxon>Fungi</taxon>
        <taxon>Dikarya</taxon>
        <taxon>Ascomycota</taxon>
        <taxon>Pezizomycotina</taxon>
        <taxon>Dothideomycetes</taxon>
        <taxon>Pleosporomycetidae</taxon>
        <taxon>Pleosporales</taxon>
        <taxon>Lophiostomataceae</taxon>
        <taxon>Lophiostoma</taxon>
    </lineage>
</organism>
<name>A0A6A6SWQ4_9PLEO</name>
<protein>
    <submittedName>
        <fullName evidence="1">Uncharacterized protein</fullName>
    </submittedName>
</protein>
<dbReference type="Proteomes" id="UP000799324">
    <property type="component" value="Unassembled WGS sequence"/>
</dbReference>
<reference evidence="1" key="1">
    <citation type="journal article" date="2020" name="Stud. Mycol.">
        <title>101 Dothideomycetes genomes: a test case for predicting lifestyles and emergence of pathogens.</title>
        <authorList>
            <person name="Haridas S."/>
            <person name="Albert R."/>
            <person name="Binder M."/>
            <person name="Bloem J."/>
            <person name="Labutti K."/>
            <person name="Salamov A."/>
            <person name="Andreopoulos B."/>
            <person name="Baker S."/>
            <person name="Barry K."/>
            <person name="Bills G."/>
            <person name="Bluhm B."/>
            <person name="Cannon C."/>
            <person name="Castanera R."/>
            <person name="Culley D."/>
            <person name="Daum C."/>
            <person name="Ezra D."/>
            <person name="Gonzalez J."/>
            <person name="Henrissat B."/>
            <person name="Kuo A."/>
            <person name="Liang C."/>
            <person name="Lipzen A."/>
            <person name="Lutzoni F."/>
            <person name="Magnuson J."/>
            <person name="Mondo S."/>
            <person name="Nolan M."/>
            <person name="Ohm R."/>
            <person name="Pangilinan J."/>
            <person name="Park H.-J."/>
            <person name="Ramirez L."/>
            <person name="Alfaro M."/>
            <person name="Sun H."/>
            <person name="Tritt A."/>
            <person name="Yoshinaga Y."/>
            <person name="Zwiers L.-H."/>
            <person name="Turgeon B."/>
            <person name="Goodwin S."/>
            <person name="Spatafora J."/>
            <person name="Crous P."/>
            <person name="Grigoriev I."/>
        </authorList>
    </citation>
    <scope>NUCLEOTIDE SEQUENCE</scope>
    <source>
        <strain evidence="1">CBS 122681</strain>
    </source>
</reference>
<dbReference type="AlphaFoldDB" id="A0A6A6SWQ4"/>
<dbReference type="EMBL" id="MU004411">
    <property type="protein sequence ID" value="KAF2652042.1"/>
    <property type="molecule type" value="Genomic_DNA"/>
</dbReference>